<comment type="similarity">
    <text evidence="2">Belongs to the autoinducer-2 exporter (AI-2E) (TC 2.A.86) family.</text>
</comment>
<accession>A0A4R6T317</accession>
<dbReference type="Pfam" id="PF01594">
    <property type="entry name" value="AI-2E_transport"/>
    <property type="match status" value="1"/>
</dbReference>
<keyword evidence="6 8" id="KW-1133">Transmembrane helix</keyword>
<keyword evidence="10" id="KW-1185">Reference proteome</keyword>
<dbReference type="GO" id="GO:0005886">
    <property type="term" value="C:plasma membrane"/>
    <property type="evidence" value="ECO:0007669"/>
    <property type="project" value="UniProtKB-SubCell"/>
</dbReference>
<dbReference type="OrthoDB" id="9793390at2"/>
<feature type="transmembrane region" description="Helical" evidence="8">
    <location>
        <begin position="29"/>
        <end position="46"/>
    </location>
</feature>
<feature type="transmembrane region" description="Helical" evidence="8">
    <location>
        <begin position="225"/>
        <end position="255"/>
    </location>
</feature>
<feature type="transmembrane region" description="Helical" evidence="8">
    <location>
        <begin position="292"/>
        <end position="316"/>
    </location>
</feature>
<comment type="caution">
    <text evidence="9">The sequence shown here is derived from an EMBL/GenBank/DDBJ whole genome shotgun (WGS) entry which is preliminary data.</text>
</comment>
<evidence type="ECO:0000256" key="6">
    <source>
        <dbReference type="ARBA" id="ARBA00022989"/>
    </source>
</evidence>
<keyword evidence="7 8" id="KW-0472">Membrane</keyword>
<feature type="transmembrane region" description="Helical" evidence="8">
    <location>
        <begin position="139"/>
        <end position="163"/>
    </location>
</feature>
<evidence type="ECO:0000256" key="4">
    <source>
        <dbReference type="ARBA" id="ARBA00022475"/>
    </source>
</evidence>
<evidence type="ECO:0000313" key="9">
    <source>
        <dbReference type="EMBL" id="TDQ11930.1"/>
    </source>
</evidence>
<keyword evidence="4" id="KW-1003">Cell membrane</keyword>
<keyword evidence="5 8" id="KW-0812">Transmembrane</keyword>
<evidence type="ECO:0000256" key="8">
    <source>
        <dbReference type="SAM" id="Phobius"/>
    </source>
</evidence>
<dbReference type="Proteomes" id="UP000295620">
    <property type="component" value="Unassembled WGS sequence"/>
</dbReference>
<feature type="transmembrane region" description="Helical" evidence="8">
    <location>
        <begin position="262"/>
        <end position="280"/>
    </location>
</feature>
<feature type="transmembrane region" description="Helical" evidence="8">
    <location>
        <begin position="197"/>
        <end position="219"/>
    </location>
</feature>
<dbReference type="InterPro" id="IPR002549">
    <property type="entry name" value="AI-2E-like"/>
</dbReference>
<dbReference type="RefSeq" id="WP_133574963.1">
    <property type="nucleotide sequence ID" value="NZ_SNYC01000003.1"/>
</dbReference>
<evidence type="ECO:0000256" key="3">
    <source>
        <dbReference type="ARBA" id="ARBA00022448"/>
    </source>
</evidence>
<evidence type="ECO:0000256" key="1">
    <source>
        <dbReference type="ARBA" id="ARBA00004651"/>
    </source>
</evidence>
<protein>
    <submittedName>
        <fullName evidence="9">Putative PurR-regulated permease PerM</fullName>
    </submittedName>
</protein>
<evidence type="ECO:0000256" key="5">
    <source>
        <dbReference type="ARBA" id="ARBA00022692"/>
    </source>
</evidence>
<keyword evidence="3" id="KW-0813">Transport</keyword>
<evidence type="ECO:0000313" key="10">
    <source>
        <dbReference type="Proteomes" id="UP000295620"/>
    </source>
</evidence>
<gene>
    <name evidence="9" type="ORF">ATK78_1060</name>
</gene>
<evidence type="ECO:0000256" key="7">
    <source>
        <dbReference type="ARBA" id="ARBA00023136"/>
    </source>
</evidence>
<dbReference type="AlphaFoldDB" id="A0A4R6T317"/>
<evidence type="ECO:0000256" key="2">
    <source>
        <dbReference type="ARBA" id="ARBA00009773"/>
    </source>
</evidence>
<feature type="transmembrane region" description="Helical" evidence="8">
    <location>
        <begin position="58"/>
        <end position="81"/>
    </location>
</feature>
<comment type="subcellular location">
    <subcellularLocation>
        <location evidence="1">Cell membrane</location>
        <topology evidence="1">Multi-pass membrane protein</topology>
    </subcellularLocation>
</comment>
<dbReference type="PANTHER" id="PTHR21716:SF53">
    <property type="entry name" value="PERMEASE PERM-RELATED"/>
    <property type="match status" value="1"/>
</dbReference>
<dbReference type="PANTHER" id="PTHR21716">
    <property type="entry name" value="TRANSMEMBRANE PROTEIN"/>
    <property type="match status" value="1"/>
</dbReference>
<sequence length="362" mass="39999">MQKLQHSVYSLLFLVLAFSSLFFARDFLIPVAMAAIFSMLFIKLCGWFEKKGSSRGMAALYCVLIFIAAISLIVFLLSWQLSSLAENIDEMKQRLISFFNRARVWINESAGISLKAQEKMVKEQSESGSASAGSMAASFAASIFSMLVNTVLVLVYMYLFLVYRSHLKKFILKLVPRDEKNTTVNVVDEAGKVAQHYLSGLGAMIAVLWVMYGIGFSLVGVENAIFFAVLCGLLEIIPFIGNLTGTSITVLAVLAQGGSGKMVILVIATYLVVQFIQTYILEPLIVGEQVNINPLFTIMVLVLGEMLWGVPGMILAIPLLGIIKIICDHVPDLQPYGFLIGIENQKSKRTGVLDKIRNLFKR</sequence>
<reference evidence="9 10" key="1">
    <citation type="submission" date="2019-03" db="EMBL/GenBank/DDBJ databases">
        <title>Genomic Encyclopedia of Archaeal and Bacterial Type Strains, Phase II (KMG-II): from individual species to whole genera.</title>
        <authorList>
            <person name="Goeker M."/>
        </authorList>
    </citation>
    <scope>NUCLEOTIDE SEQUENCE [LARGE SCALE GENOMIC DNA]</scope>
    <source>
        <strain evidence="9 10">DSM 19035</strain>
    </source>
</reference>
<organism evidence="9 10">
    <name type="scientific">Pedobacter metabolipauper</name>
    <dbReference type="NCBI Taxonomy" id="425513"/>
    <lineage>
        <taxon>Bacteria</taxon>
        <taxon>Pseudomonadati</taxon>
        <taxon>Bacteroidota</taxon>
        <taxon>Sphingobacteriia</taxon>
        <taxon>Sphingobacteriales</taxon>
        <taxon>Sphingobacteriaceae</taxon>
        <taxon>Pedobacter</taxon>
    </lineage>
</organism>
<dbReference type="EMBL" id="SNYC01000003">
    <property type="protein sequence ID" value="TDQ11930.1"/>
    <property type="molecule type" value="Genomic_DNA"/>
</dbReference>
<feature type="transmembrane region" description="Helical" evidence="8">
    <location>
        <begin position="7"/>
        <end position="23"/>
    </location>
</feature>
<name>A0A4R6T317_9SPHI</name>
<proteinExistence type="inferred from homology"/>